<organism evidence="3 4">
    <name type="scientific">Caerostris extrusa</name>
    <name type="common">Bark spider</name>
    <name type="synonym">Caerostris bankana</name>
    <dbReference type="NCBI Taxonomy" id="172846"/>
    <lineage>
        <taxon>Eukaryota</taxon>
        <taxon>Metazoa</taxon>
        <taxon>Ecdysozoa</taxon>
        <taxon>Arthropoda</taxon>
        <taxon>Chelicerata</taxon>
        <taxon>Arachnida</taxon>
        <taxon>Araneae</taxon>
        <taxon>Araneomorphae</taxon>
        <taxon>Entelegynae</taxon>
        <taxon>Araneoidea</taxon>
        <taxon>Araneidae</taxon>
        <taxon>Caerostris</taxon>
    </lineage>
</organism>
<gene>
    <name evidence="3" type="primary">YPTM1</name>
    <name evidence="3" type="ORF">CEXT_685831</name>
</gene>
<dbReference type="Pfam" id="PF00071">
    <property type="entry name" value="Ras"/>
    <property type="match status" value="1"/>
</dbReference>
<dbReference type="AlphaFoldDB" id="A0AAV4X881"/>
<dbReference type="InterPro" id="IPR027417">
    <property type="entry name" value="P-loop_NTPase"/>
</dbReference>
<dbReference type="SMART" id="SM00174">
    <property type="entry name" value="RHO"/>
    <property type="match status" value="1"/>
</dbReference>
<keyword evidence="4" id="KW-1185">Reference proteome</keyword>
<comment type="caution">
    <text evidence="3">The sequence shown here is derived from an EMBL/GenBank/DDBJ whole genome shotgun (WGS) entry which is preliminary data.</text>
</comment>
<dbReference type="Proteomes" id="UP001054945">
    <property type="component" value="Unassembled WGS sequence"/>
</dbReference>
<dbReference type="InterPro" id="IPR001806">
    <property type="entry name" value="Small_GTPase"/>
</dbReference>
<evidence type="ECO:0000313" key="4">
    <source>
        <dbReference type="Proteomes" id="UP001054945"/>
    </source>
</evidence>
<dbReference type="Gene3D" id="3.40.50.300">
    <property type="entry name" value="P-loop containing nucleotide triphosphate hydrolases"/>
    <property type="match status" value="1"/>
</dbReference>
<sequence length="286" mass="33288">MVRFCKNIFRSSHTCTSIDYHNKTLILSDMRVVLQMWDTAGQERFRAIVKEYYRKADGVLLVYDLTNVSTFHKLSSWLDELRAVNDTASVLIVGNKNDLVDSNAVSRTTVKTYAREEGIEFSETSAKNNENVDKIFQKLALTVLERKRILPFFTEVVKPKVEVDFRAERIEPEDEVDFKTQRIEPEVEVDFRAERIEPEDEVDFKTQRIEPEVEVDLNTERNEPVVEVHFNTERTEPESTSEWIFLDPEPTSCDYLPPVIKLSDTFGGDCIKLHIEQPKKKKKKCC</sequence>
<dbReference type="PRINTS" id="PR00449">
    <property type="entry name" value="RASTRNSFRMNG"/>
</dbReference>
<keyword evidence="1" id="KW-0547">Nucleotide-binding</keyword>
<dbReference type="NCBIfam" id="TIGR00231">
    <property type="entry name" value="small_GTP"/>
    <property type="match status" value="1"/>
</dbReference>
<protein>
    <submittedName>
        <fullName evidence="3">GTP-binding protein YPTM1</fullName>
    </submittedName>
</protein>
<dbReference type="GO" id="GO:0005525">
    <property type="term" value="F:GTP binding"/>
    <property type="evidence" value="ECO:0007669"/>
    <property type="project" value="UniProtKB-KW"/>
</dbReference>
<reference evidence="3 4" key="1">
    <citation type="submission" date="2021-06" db="EMBL/GenBank/DDBJ databases">
        <title>Caerostris extrusa draft genome.</title>
        <authorList>
            <person name="Kono N."/>
            <person name="Arakawa K."/>
        </authorList>
    </citation>
    <scope>NUCLEOTIDE SEQUENCE [LARGE SCALE GENOMIC DNA]</scope>
</reference>
<accession>A0AAV4X881</accession>
<proteinExistence type="predicted"/>
<dbReference type="SUPFAM" id="SSF52540">
    <property type="entry name" value="P-loop containing nucleoside triphosphate hydrolases"/>
    <property type="match status" value="1"/>
</dbReference>
<dbReference type="EMBL" id="BPLR01017383">
    <property type="protein sequence ID" value="GIY91121.1"/>
    <property type="molecule type" value="Genomic_DNA"/>
</dbReference>
<keyword evidence="2" id="KW-0342">GTP-binding</keyword>
<dbReference type="InterPro" id="IPR005225">
    <property type="entry name" value="Small_GTP-bd"/>
</dbReference>
<evidence type="ECO:0000256" key="2">
    <source>
        <dbReference type="ARBA" id="ARBA00023134"/>
    </source>
</evidence>
<dbReference type="SMART" id="SM00176">
    <property type="entry name" value="RAN"/>
    <property type="match status" value="1"/>
</dbReference>
<evidence type="ECO:0000313" key="3">
    <source>
        <dbReference type="EMBL" id="GIY91121.1"/>
    </source>
</evidence>
<dbReference type="PROSITE" id="PS51421">
    <property type="entry name" value="RAS"/>
    <property type="match status" value="1"/>
</dbReference>
<evidence type="ECO:0000256" key="1">
    <source>
        <dbReference type="ARBA" id="ARBA00022741"/>
    </source>
</evidence>
<dbReference type="PROSITE" id="PS51419">
    <property type="entry name" value="RAB"/>
    <property type="match status" value="1"/>
</dbReference>
<dbReference type="GO" id="GO:0003924">
    <property type="term" value="F:GTPase activity"/>
    <property type="evidence" value="ECO:0007669"/>
    <property type="project" value="InterPro"/>
</dbReference>
<name>A0AAV4X881_CAEEX</name>
<dbReference type="InterPro" id="IPR050227">
    <property type="entry name" value="Rab"/>
</dbReference>
<dbReference type="FunFam" id="3.40.50.300:FF:001447">
    <property type="entry name" value="Ras-related protein Rab-1B"/>
    <property type="match status" value="1"/>
</dbReference>
<dbReference type="SMART" id="SM00175">
    <property type="entry name" value="RAB"/>
    <property type="match status" value="1"/>
</dbReference>
<dbReference type="PANTHER" id="PTHR47977">
    <property type="entry name" value="RAS-RELATED PROTEIN RAB"/>
    <property type="match status" value="1"/>
</dbReference>
<dbReference type="SMART" id="SM00173">
    <property type="entry name" value="RAS"/>
    <property type="match status" value="1"/>
</dbReference>
<dbReference type="CDD" id="cd00154">
    <property type="entry name" value="Rab"/>
    <property type="match status" value="1"/>
</dbReference>